<dbReference type="EMBL" id="CM035418">
    <property type="protein sequence ID" value="KAH7421619.1"/>
    <property type="molecule type" value="Genomic_DNA"/>
</dbReference>
<organism evidence="1 2">
    <name type="scientific">Ceratopteris richardii</name>
    <name type="common">Triangle waterfern</name>
    <dbReference type="NCBI Taxonomy" id="49495"/>
    <lineage>
        <taxon>Eukaryota</taxon>
        <taxon>Viridiplantae</taxon>
        <taxon>Streptophyta</taxon>
        <taxon>Embryophyta</taxon>
        <taxon>Tracheophyta</taxon>
        <taxon>Polypodiopsida</taxon>
        <taxon>Polypodiidae</taxon>
        <taxon>Polypodiales</taxon>
        <taxon>Pteridineae</taxon>
        <taxon>Pteridaceae</taxon>
        <taxon>Parkerioideae</taxon>
        <taxon>Ceratopteris</taxon>
    </lineage>
</organism>
<proteinExistence type="predicted"/>
<evidence type="ECO:0000313" key="1">
    <source>
        <dbReference type="EMBL" id="KAH7421619.1"/>
    </source>
</evidence>
<keyword evidence="2" id="KW-1185">Reference proteome</keyword>
<comment type="caution">
    <text evidence="1">The sequence shown here is derived from an EMBL/GenBank/DDBJ whole genome shotgun (WGS) entry which is preliminary data.</text>
</comment>
<reference evidence="1" key="1">
    <citation type="submission" date="2021-08" db="EMBL/GenBank/DDBJ databases">
        <title>WGS assembly of Ceratopteris richardii.</title>
        <authorList>
            <person name="Marchant D.B."/>
            <person name="Chen G."/>
            <person name="Jenkins J."/>
            <person name="Shu S."/>
            <person name="Leebens-Mack J."/>
            <person name="Grimwood J."/>
            <person name="Schmutz J."/>
            <person name="Soltis P."/>
            <person name="Soltis D."/>
            <person name="Chen Z.-H."/>
        </authorList>
    </citation>
    <scope>NUCLEOTIDE SEQUENCE</scope>
    <source>
        <strain evidence="1">Whitten #5841</strain>
        <tissue evidence="1">Leaf</tissue>
    </source>
</reference>
<accession>A0A8T2TLY5</accession>
<dbReference type="AlphaFoldDB" id="A0A8T2TLY5"/>
<dbReference type="Proteomes" id="UP000825935">
    <property type="component" value="Chromosome 13"/>
</dbReference>
<sequence>MYYEVALPCGLSFAELPNAIRVFVPYRLPNMFSYLSMALNNSHQNWCRRTSFSVYSSLVNIAMISALFHDLNVLLVTSTGSEFGMWKAKTYISALMLQT</sequence>
<protein>
    <submittedName>
        <fullName evidence="1">Uncharacterized protein</fullName>
    </submittedName>
</protein>
<evidence type="ECO:0000313" key="2">
    <source>
        <dbReference type="Proteomes" id="UP000825935"/>
    </source>
</evidence>
<gene>
    <name evidence="1" type="ORF">KP509_13G067500</name>
</gene>
<name>A0A8T2TLY5_CERRI</name>